<dbReference type="VEuPathDB" id="FungiDB:PGTG_09688"/>
<feature type="compositionally biased region" description="Polar residues" evidence="1">
    <location>
        <begin position="102"/>
        <end position="113"/>
    </location>
</feature>
<evidence type="ECO:0000313" key="2">
    <source>
        <dbReference type="EMBL" id="EFP83975.1"/>
    </source>
</evidence>
<proteinExistence type="predicted"/>
<reference key="1">
    <citation type="submission" date="2007-01" db="EMBL/GenBank/DDBJ databases">
        <title>The Genome Sequence of Puccinia graminis f. sp. tritici Strain CRL 75-36-700-3.</title>
        <authorList>
            <consortium name="The Broad Institute Genome Sequencing Platform"/>
            <person name="Birren B."/>
            <person name="Lander E."/>
            <person name="Galagan J."/>
            <person name="Nusbaum C."/>
            <person name="Devon K."/>
            <person name="Cuomo C."/>
            <person name="Jaffe D."/>
            <person name="Butler J."/>
            <person name="Alvarez P."/>
            <person name="Gnerre S."/>
            <person name="Grabherr M."/>
            <person name="Mauceli E."/>
            <person name="Brockman W."/>
            <person name="Young S."/>
            <person name="LaButti K."/>
            <person name="Sykes S."/>
            <person name="DeCaprio D."/>
            <person name="Crawford M."/>
            <person name="Koehrsen M."/>
            <person name="Engels R."/>
            <person name="Montgomery P."/>
            <person name="Pearson M."/>
            <person name="Howarth C."/>
            <person name="Larson L."/>
            <person name="White J."/>
            <person name="Zeng Q."/>
            <person name="Kodira C."/>
            <person name="Yandava C."/>
            <person name="Alvarado L."/>
            <person name="O'Leary S."/>
            <person name="Szabo L."/>
            <person name="Dean R."/>
            <person name="Schein J."/>
        </authorList>
    </citation>
    <scope>NUCLEOTIDE SEQUENCE</scope>
    <source>
        <strain>CRL 75-36-700-3</strain>
    </source>
</reference>
<dbReference type="HOGENOM" id="CLU_691053_0_0_1"/>
<dbReference type="KEGG" id="pgr:PGTG_09688"/>
<dbReference type="InParanoid" id="E3KI50"/>
<dbReference type="AlphaFoldDB" id="E3KI50"/>
<feature type="region of interest" description="Disordered" evidence="1">
    <location>
        <begin position="48"/>
        <end position="113"/>
    </location>
</feature>
<evidence type="ECO:0000256" key="1">
    <source>
        <dbReference type="SAM" id="MobiDB-lite"/>
    </source>
</evidence>
<dbReference type="EMBL" id="DS178288">
    <property type="protein sequence ID" value="EFP83975.1"/>
    <property type="molecule type" value="Genomic_DNA"/>
</dbReference>
<accession>E3KI50</accession>
<protein>
    <submittedName>
        <fullName evidence="2">Uncharacterized protein</fullName>
    </submittedName>
</protein>
<keyword evidence="3" id="KW-1185">Reference proteome</keyword>
<feature type="compositionally biased region" description="Polar residues" evidence="1">
    <location>
        <begin position="266"/>
        <end position="278"/>
    </location>
</feature>
<reference evidence="3" key="2">
    <citation type="journal article" date="2011" name="Proc. Natl. Acad. Sci. U.S.A.">
        <title>Obligate biotrophy features unraveled by the genomic analysis of rust fungi.</title>
        <authorList>
            <person name="Duplessis S."/>
            <person name="Cuomo C.A."/>
            <person name="Lin Y.-C."/>
            <person name="Aerts A."/>
            <person name="Tisserant E."/>
            <person name="Veneault-Fourrey C."/>
            <person name="Joly D.L."/>
            <person name="Hacquard S."/>
            <person name="Amselem J."/>
            <person name="Cantarel B.L."/>
            <person name="Chiu R."/>
            <person name="Coutinho P.M."/>
            <person name="Feau N."/>
            <person name="Field M."/>
            <person name="Frey P."/>
            <person name="Gelhaye E."/>
            <person name="Goldberg J."/>
            <person name="Grabherr M.G."/>
            <person name="Kodira C.D."/>
            <person name="Kohler A."/>
            <person name="Kuees U."/>
            <person name="Lindquist E.A."/>
            <person name="Lucas S.M."/>
            <person name="Mago R."/>
            <person name="Mauceli E."/>
            <person name="Morin E."/>
            <person name="Murat C."/>
            <person name="Pangilinan J.L."/>
            <person name="Park R."/>
            <person name="Pearson M."/>
            <person name="Quesneville H."/>
            <person name="Rouhier N."/>
            <person name="Sakthikumar S."/>
            <person name="Salamov A.A."/>
            <person name="Schmutz J."/>
            <person name="Selles B."/>
            <person name="Shapiro H."/>
            <person name="Tanguay P."/>
            <person name="Tuskan G.A."/>
            <person name="Henrissat B."/>
            <person name="Van de Peer Y."/>
            <person name="Rouze P."/>
            <person name="Ellis J.G."/>
            <person name="Dodds P.N."/>
            <person name="Schein J.E."/>
            <person name="Zhong S."/>
            <person name="Hamelin R.C."/>
            <person name="Grigoriev I.V."/>
            <person name="Szabo L.J."/>
            <person name="Martin F."/>
        </authorList>
    </citation>
    <scope>NUCLEOTIDE SEQUENCE [LARGE SCALE GENOMIC DNA]</scope>
    <source>
        <strain evidence="3">CRL 75-36-700-3 / race SCCL</strain>
    </source>
</reference>
<dbReference type="RefSeq" id="XP_003328394.1">
    <property type="nucleotide sequence ID" value="XM_003328346.1"/>
</dbReference>
<sequence length="399" mass="45780">MTPAPSNNPVEDPLRGCQRHQPIIRYLNTQDSEYLPSSQHMQEVEQIISEQFESTSPQAPSSPIQKPKRSAEYVVHYGSSLPHAPEESTCPTDQDLKRRQSDSVSDTLPQENQFSDEQKSALIAWFHHVIWKHSLKEVKSTTWVPFEDYLKKHFAIETYNPYLVDWTLEQRRTQYDALWQKFMMVRQRTDSPGANLDRLLKANGLSPSHYWAMVDILCGMQPMRPTLGKGHIFAESEDEASNEEVRSNNTGRVNRSHAIDPVHDNPTVSRMANTTPSNGGFKFSNEHSPTVGLQSDLLTSLRQLVMQAPSNSSASEDPFHDTCLELSRWQVEEQIRHHEEQRIHHVNMKALLTNYKEKICRLQEDRTRAKAEGTELRASLMNLISQFSPQQEGSRGKEH</sequence>
<dbReference type="GeneID" id="10532667"/>
<dbReference type="Proteomes" id="UP000008783">
    <property type="component" value="Unassembled WGS sequence"/>
</dbReference>
<name>E3KI50_PUCGT</name>
<organism evidence="2 3">
    <name type="scientific">Puccinia graminis f. sp. tritici (strain CRL 75-36-700-3 / race SCCL)</name>
    <name type="common">Black stem rust fungus</name>
    <dbReference type="NCBI Taxonomy" id="418459"/>
    <lineage>
        <taxon>Eukaryota</taxon>
        <taxon>Fungi</taxon>
        <taxon>Dikarya</taxon>
        <taxon>Basidiomycota</taxon>
        <taxon>Pucciniomycotina</taxon>
        <taxon>Pucciniomycetes</taxon>
        <taxon>Pucciniales</taxon>
        <taxon>Pucciniaceae</taxon>
        <taxon>Puccinia</taxon>
    </lineage>
</organism>
<feature type="compositionally biased region" description="Polar residues" evidence="1">
    <location>
        <begin position="48"/>
        <end position="64"/>
    </location>
</feature>
<feature type="region of interest" description="Disordered" evidence="1">
    <location>
        <begin position="236"/>
        <end position="289"/>
    </location>
</feature>
<evidence type="ECO:0000313" key="3">
    <source>
        <dbReference type="Proteomes" id="UP000008783"/>
    </source>
</evidence>
<gene>
    <name evidence="2" type="ORF">PGTG_09688</name>
</gene>